<reference evidence="2" key="1">
    <citation type="submission" date="2023-10" db="EMBL/GenBank/DDBJ databases">
        <title>Development of a sustainable strategy for remediation of hydrocarbon-contaminated territories based on the waste exchange concept.</title>
        <authorList>
            <person name="Krivoruchko A."/>
        </authorList>
    </citation>
    <scope>NUCLEOTIDE SEQUENCE</scope>
    <source>
        <strain evidence="2">IEGM 1279</strain>
    </source>
</reference>
<accession>A0AAE4U9F7</accession>
<proteinExistence type="predicted"/>
<keyword evidence="1" id="KW-0812">Transmembrane</keyword>
<dbReference type="Proteomes" id="UP001185922">
    <property type="component" value="Unassembled WGS sequence"/>
</dbReference>
<dbReference type="RefSeq" id="WP_317510202.1">
    <property type="nucleotide sequence ID" value="NZ_JAWLKH010000002.1"/>
</dbReference>
<organism evidence="2 3">
    <name type="scientific">Gordonia amicalis</name>
    <dbReference type="NCBI Taxonomy" id="89053"/>
    <lineage>
        <taxon>Bacteria</taxon>
        <taxon>Bacillati</taxon>
        <taxon>Actinomycetota</taxon>
        <taxon>Actinomycetes</taxon>
        <taxon>Mycobacteriales</taxon>
        <taxon>Gordoniaceae</taxon>
        <taxon>Gordonia</taxon>
    </lineage>
</organism>
<sequence length="66" mass="7251">MSADTSTGAFSRFIRGCFLVLLAAIALSLAVDIMRAIWVPLAIIVGVVAAVFIAAVLFNRWRKNRW</sequence>
<comment type="caution">
    <text evidence="2">The sequence shown here is derived from an EMBL/GenBank/DDBJ whole genome shotgun (WGS) entry which is preliminary data.</text>
</comment>
<evidence type="ECO:0000256" key="1">
    <source>
        <dbReference type="SAM" id="Phobius"/>
    </source>
</evidence>
<protein>
    <submittedName>
        <fullName evidence="2">Uncharacterized protein</fullName>
    </submittedName>
</protein>
<name>A0AAE4U9F7_9ACTN</name>
<keyword evidence="1" id="KW-0472">Membrane</keyword>
<evidence type="ECO:0000313" key="3">
    <source>
        <dbReference type="Proteomes" id="UP001185922"/>
    </source>
</evidence>
<feature type="transmembrane region" description="Helical" evidence="1">
    <location>
        <begin position="37"/>
        <end position="58"/>
    </location>
</feature>
<feature type="transmembrane region" description="Helical" evidence="1">
    <location>
        <begin position="12"/>
        <end position="31"/>
    </location>
</feature>
<dbReference type="AlphaFoldDB" id="A0AAE4U9F7"/>
<gene>
    <name evidence="2" type="ORF">R3Q15_02305</name>
</gene>
<keyword evidence="1" id="KW-1133">Transmembrane helix</keyword>
<dbReference type="EMBL" id="JAWLKH010000002">
    <property type="protein sequence ID" value="MDV6310742.1"/>
    <property type="molecule type" value="Genomic_DNA"/>
</dbReference>
<evidence type="ECO:0000313" key="2">
    <source>
        <dbReference type="EMBL" id="MDV6310742.1"/>
    </source>
</evidence>